<dbReference type="GeneID" id="78477815"/>
<keyword evidence="4 7" id="KW-0238">DNA-binding</keyword>
<dbReference type="GO" id="GO:0003677">
    <property type="term" value="F:DNA binding"/>
    <property type="evidence" value="ECO:0007669"/>
    <property type="project" value="UniProtKB-UniRule"/>
</dbReference>
<comment type="similarity">
    <text evidence="7">Belongs to the type II topoisomerase GyrA/ParC subunit family. ParC type 2 subfamily.</text>
</comment>
<dbReference type="InterPro" id="IPR013758">
    <property type="entry name" value="Topo_IIA_A/C_ab"/>
</dbReference>
<dbReference type="SUPFAM" id="SSF56719">
    <property type="entry name" value="Type II DNA topoisomerase"/>
    <property type="match status" value="1"/>
</dbReference>
<feature type="site" description="Transition state stabilizer" evidence="7">
    <location>
        <position position="129"/>
    </location>
</feature>
<dbReference type="InterPro" id="IPR006691">
    <property type="entry name" value="GyrA/parC_rep"/>
</dbReference>
<dbReference type="GO" id="GO:0005694">
    <property type="term" value="C:chromosome"/>
    <property type="evidence" value="ECO:0007669"/>
    <property type="project" value="InterPro"/>
</dbReference>
<evidence type="ECO:0000256" key="7">
    <source>
        <dbReference type="HAMAP-Rule" id="MF_00937"/>
    </source>
</evidence>
<comment type="catalytic activity">
    <reaction evidence="1 7 8">
        <text>ATP-dependent breakage, passage and rejoining of double-stranded DNA.</text>
        <dbReference type="EC" id="5.6.2.2"/>
    </reaction>
</comment>
<dbReference type="InterPro" id="IPR005741">
    <property type="entry name" value="TopoIV_A_Gpos"/>
</dbReference>
<evidence type="ECO:0000313" key="11">
    <source>
        <dbReference type="EMBL" id="AMK54175.1"/>
    </source>
</evidence>
<dbReference type="Pfam" id="PF03989">
    <property type="entry name" value="DNA_gyraseA_C"/>
    <property type="match status" value="4"/>
</dbReference>
<evidence type="ECO:0000256" key="9">
    <source>
        <dbReference type="SAM" id="Coils"/>
    </source>
</evidence>
<dbReference type="InterPro" id="IPR013757">
    <property type="entry name" value="Topo_IIA_A_a_sf"/>
</dbReference>
<evidence type="ECO:0000256" key="2">
    <source>
        <dbReference type="ARBA" id="ARBA00022475"/>
    </source>
</evidence>
<evidence type="ECO:0000256" key="1">
    <source>
        <dbReference type="ARBA" id="ARBA00000185"/>
    </source>
</evidence>
<dbReference type="FunFam" id="1.10.268.10:FF:000001">
    <property type="entry name" value="DNA gyrase subunit A"/>
    <property type="match status" value="1"/>
</dbReference>
<dbReference type="CDD" id="cd00187">
    <property type="entry name" value="TOP4c"/>
    <property type="match status" value="1"/>
</dbReference>
<dbReference type="Gene3D" id="3.90.199.10">
    <property type="entry name" value="Topoisomerase II, domain 5"/>
    <property type="match status" value="1"/>
</dbReference>
<evidence type="ECO:0000313" key="12">
    <source>
        <dbReference type="Proteomes" id="UP000069771"/>
    </source>
</evidence>
<dbReference type="Gene3D" id="1.10.268.10">
    <property type="entry name" value="Topoisomerase, domain 3"/>
    <property type="match status" value="1"/>
</dbReference>
<name>A0A140DU48_9FIRM</name>
<dbReference type="GO" id="GO:0005737">
    <property type="term" value="C:cytoplasm"/>
    <property type="evidence" value="ECO:0007669"/>
    <property type="project" value="TreeGrafter"/>
</dbReference>
<dbReference type="FunFam" id="3.30.1360.40:FF:000002">
    <property type="entry name" value="DNA gyrase subunit A"/>
    <property type="match status" value="1"/>
</dbReference>
<comment type="subunit">
    <text evidence="7">Heterotetramer composed of ParC and ParE.</text>
</comment>
<dbReference type="PANTHER" id="PTHR43493:SF9">
    <property type="entry name" value="DNA TOPOISOMERASE 4 SUBUNIT A"/>
    <property type="match status" value="1"/>
</dbReference>
<dbReference type="KEGG" id="fro:AALO17_10410"/>
<dbReference type="GO" id="GO:0005524">
    <property type="term" value="F:ATP binding"/>
    <property type="evidence" value="ECO:0007669"/>
    <property type="project" value="InterPro"/>
</dbReference>
<dbReference type="NCBIfam" id="NF004044">
    <property type="entry name" value="PRK05561.1"/>
    <property type="match status" value="1"/>
</dbReference>
<evidence type="ECO:0000256" key="3">
    <source>
        <dbReference type="ARBA" id="ARBA00023029"/>
    </source>
</evidence>
<dbReference type="GO" id="GO:0019897">
    <property type="term" value="C:extrinsic component of plasma membrane"/>
    <property type="evidence" value="ECO:0007669"/>
    <property type="project" value="UniProtKB-UniRule"/>
</dbReference>
<feature type="site" description="Interaction with DNA" evidence="7">
    <location>
        <position position="88"/>
    </location>
</feature>
<dbReference type="EC" id="5.6.2.2" evidence="7"/>
<evidence type="ECO:0000259" key="10">
    <source>
        <dbReference type="PROSITE" id="PS52040"/>
    </source>
</evidence>
<comment type="function">
    <text evidence="7">Topoisomerase IV is essential for chromosome segregation. It relaxes supercoiled DNA. Performs the decatenation events required during the replication of a circular DNA molecule.</text>
</comment>
<feature type="coiled-coil region" evidence="9">
    <location>
        <begin position="434"/>
        <end position="468"/>
    </location>
</feature>
<keyword evidence="2 7" id="KW-1003">Cell membrane</keyword>
<evidence type="ECO:0000256" key="5">
    <source>
        <dbReference type="ARBA" id="ARBA00023136"/>
    </source>
</evidence>
<evidence type="ECO:0000256" key="4">
    <source>
        <dbReference type="ARBA" id="ARBA00023125"/>
    </source>
</evidence>
<keyword evidence="5 7" id="KW-0472">Membrane</keyword>
<dbReference type="GO" id="GO:0034335">
    <property type="term" value="F:DNA negative supercoiling activity"/>
    <property type="evidence" value="ECO:0007669"/>
    <property type="project" value="UniProtKB-ARBA"/>
</dbReference>
<organism evidence="11 12">
    <name type="scientific">Faecalibaculum rodentium</name>
    <dbReference type="NCBI Taxonomy" id="1702221"/>
    <lineage>
        <taxon>Bacteria</taxon>
        <taxon>Bacillati</taxon>
        <taxon>Bacillota</taxon>
        <taxon>Erysipelotrichia</taxon>
        <taxon>Erysipelotrichales</taxon>
        <taxon>Erysipelotrichaceae</taxon>
        <taxon>Faecalibaculum</taxon>
    </lineage>
</organism>
<keyword evidence="12" id="KW-1185">Reference proteome</keyword>
<feature type="domain" description="Topo IIA-type catalytic" evidence="10">
    <location>
        <begin position="42"/>
        <end position="503"/>
    </location>
</feature>
<dbReference type="SUPFAM" id="SSF101904">
    <property type="entry name" value="GyrA/ParC C-terminal domain-like"/>
    <property type="match status" value="1"/>
</dbReference>
<dbReference type="Proteomes" id="UP000069771">
    <property type="component" value="Chromosome"/>
</dbReference>
<keyword evidence="9" id="KW-0175">Coiled coil</keyword>
<dbReference type="NCBIfam" id="TIGR01061">
    <property type="entry name" value="parC_Gpos"/>
    <property type="match status" value="1"/>
</dbReference>
<evidence type="ECO:0000256" key="6">
    <source>
        <dbReference type="ARBA" id="ARBA00023235"/>
    </source>
</evidence>
<dbReference type="STRING" id="1702221.AALO17_10410"/>
<proteinExistence type="inferred from homology"/>
<protein>
    <recommendedName>
        <fullName evidence="7">DNA topoisomerase 4 subunit A</fullName>
        <ecNumber evidence="7">5.6.2.2</ecNumber>
    </recommendedName>
    <alternativeName>
        <fullName evidence="7">Topoisomerase IV subunit A</fullName>
    </alternativeName>
</protein>
<dbReference type="InterPro" id="IPR013760">
    <property type="entry name" value="Topo_IIA-like_dom_sf"/>
</dbReference>
<dbReference type="HAMAP" id="MF_00937">
    <property type="entry name" value="ParC_type2"/>
    <property type="match status" value="1"/>
</dbReference>
<reference evidence="11 12" key="1">
    <citation type="journal article" date="2016" name="Gut Pathog.">
        <title>Whole genome sequencing of "Faecalibaculum rodentium" ALO17, isolated from C57BL/6J laboratory mouse feces.</title>
        <authorList>
            <person name="Lim S."/>
            <person name="Chang D.H."/>
            <person name="Ahn S."/>
            <person name="Kim B.C."/>
        </authorList>
    </citation>
    <scope>NUCLEOTIDE SEQUENCE [LARGE SCALE GENOMIC DNA]</scope>
    <source>
        <strain evidence="11 12">Alo17</strain>
    </source>
</reference>
<evidence type="ECO:0000256" key="8">
    <source>
        <dbReference type="PROSITE-ProRule" id="PRU01384"/>
    </source>
</evidence>
<feature type="site" description="Interaction with DNA" evidence="7">
    <location>
        <position position="50"/>
    </location>
</feature>
<dbReference type="InterPro" id="IPR002205">
    <property type="entry name" value="Topo_IIA_dom_A"/>
</dbReference>
<dbReference type="GO" id="GO:0007059">
    <property type="term" value="P:chromosome segregation"/>
    <property type="evidence" value="ECO:0007669"/>
    <property type="project" value="UniProtKB-UniRule"/>
</dbReference>
<sequence length="830" mass="92856">MKKKAETAAGNSQGIVRTLPLEEILSDRFARYSKYIIQERALPDARDGLKPVQRRILYAMQESGNTWDKPYHKSAKTVGNVIGNYHPHGDISVYDAMVRLSQDWKMNFPLIDMQGNNGSIDDDPAAAMRYTEARLAPVTGMLLQDIDKDTVEWAPNFSDEKMEPTVLPARYPNLLTMGISGIAAGYATNIPPHNMTEILDGAIELARNPDSKKLYDIVQGPDFPTGGIVMGRDGIRSAFDTGRGRIIIRSKCDIVPGKTVDQIIVTEIPYEVVKSGLVKKIDDIRLNRKAEGILDVRDESDRNGLRIAIDLKKDAPAETILNYLYKNTDLQVSFSYNMIAIVNRRPVLLGLRQAILAFLDHRREVILRRSAFDLKKKQERAHIQEGLIKAISIMDEVIALIRGARDKADAKSRLMEHFAFTAAQAEAIVMMRLYRLSHMDITQLEQEYAQLESEIAELEKILAQPKELDRVLTTELREVRRKFPMPRKSQIVDEVESIVIDPMAMIPDEPAMLAVTRQAYVKRSSLRSYNASGTDLPGLKEGDEVLAAGELRTRDQLLVFTERGRAGIVPVWQLEESRWKDTGMHLSALLKTEPNEQVAAVFVLRQTVEHLQVVQVSAHGQIKRSDIADFTALKPGRLTVSMKLGDLDRLNSVVISRSPEDRLGLMSVQGLGLQYEVQEIPQSGLKTKGVRGLSLVPDDEIAAVHVLDQEPVVILAADGSLKRLKREELPVLRRPAKGQRMFKQVKSRGYTISDMDCLPVHESVELVSGSDHSTIRASEIPLMTAASTFSRHSASLEQGRFLERLQPLENGTWAADEKEGTVQPTLFDEG</sequence>
<dbReference type="Gene3D" id="2.120.10.90">
    <property type="entry name" value="DNA gyrase/topoisomerase IV, subunit A, C-terminal"/>
    <property type="match status" value="1"/>
</dbReference>
<dbReference type="OrthoDB" id="9806486at2"/>
<dbReference type="Pfam" id="PF00521">
    <property type="entry name" value="DNA_topoisoIV"/>
    <property type="match status" value="1"/>
</dbReference>
<dbReference type="GO" id="GO:0006265">
    <property type="term" value="P:DNA topological change"/>
    <property type="evidence" value="ECO:0007669"/>
    <property type="project" value="UniProtKB-UniRule"/>
</dbReference>
<feature type="active site" description="O-(5'-phospho-DNA)-tyrosine intermediate" evidence="7 8">
    <location>
        <position position="130"/>
    </location>
</feature>
<dbReference type="InterPro" id="IPR035516">
    <property type="entry name" value="Gyrase/topoIV_suA_C"/>
</dbReference>
<dbReference type="InterPro" id="IPR050220">
    <property type="entry name" value="Type_II_DNA_Topoisomerases"/>
</dbReference>
<feature type="site" description="Interaction with DNA" evidence="7">
    <location>
        <position position="99"/>
    </location>
</feature>
<dbReference type="EMBL" id="CP011391">
    <property type="protein sequence ID" value="AMK54175.1"/>
    <property type="molecule type" value="Genomic_DNA"/>
</dbReference>
<dbReference type="RefSeq" id="WP_067556194.1">
    <property type="nucleotide sequence ID" value="NZ_CP011391.1"/>
</dbReference>
<comment type="subcellular location">
    <subcellularLocation>
        <location evidence="7">Cell membrane</location>
        <topology evidence="7">Peripheral membrane protein</topology>
    </subcellularLocation>
</comment>
<dbReference type="Gene3D" id="3.30.1360.40">
    <property type="match status" value="1"/>
</dbReference>
<dbReference type="PATRIC" id="fig|1702221.3.peg.1005"/>
<feature type="site" description="Interaction with DNA" evidence="7">
    <location>
        <position position="86"/>
    </location>
</feature>
<dbReference type="PANTHER" id="PTHR43493">
    <property type="entry name" value="DNA GYRASE/TOPOISOMERASE SUBUNIT A"/>
    <property type="match status" value="1"/>
</dbReference>
<gene>
    <name evidence="7" type="primary">parC</name>
    <name evidence="11" type="ORF">AALO17_10410</name>
</gene>
<dbReference type="GO" id="GO:0009330">
    <property type="term" value="C:DNA topoisomerase type II (double strand cut, ATP-hydrolyzing) complex"/>
    <property type="evidence" value="ECO:0007669"/>
    <property type="project" value="TreeGrafter"/>
</dbReference>
<dbReference type="SMART" id="SM00434">
    <property type="entry name" value="TOP4c"/>
    <property type="match status" value="1"/>
</dbReference>
<dbReference type="PROSITE" id="PS52040">
    <property type="entry name" value="TOPO_IIA"/>
    <property type="match status" value="1"/>
</dbReference>
<dbReference type="AlphaFoldDB" id="A0A140DU48"/>
<keyword evidence="3 7" id="KW-0799">Topoisomerase</keyword>
<feature type="site" description="Interaction with DNA" evidence="7">
    <location>
        <position position="105"/>
    </location>
</feature>
<accession>A0A140DU48</accession>
<keyword evidence="6 7" id="KW-0413">Isomerase</keyword>